<keyword evidence="1" id="KW-0812">Transmembrane</keyword>
<dbReference type="OrthoDB" id="2793825at2759"/>
<accession>A0A5M3MWX0</accession>
<evidence type="ECO:0000256" key="1">
    <source>
        <dbReference type="SAM" id="Phobius"/>
    </source>
</evidence>
<keyword evidence="3" id="KW-1185">Reference proteome</keyword>
<keyword evidence="1" id="KW-1133">Transmembrane helix</keyword>
<dbReference type="GeneID" id="19206517"/>
<organism evidence="2 3">
    <name type="scientific">Coniophora puteana (strain RWD-64-598)</name>
    <name type="common">Brown rot fungus</name>
    <dbReference type="NCBI Taxonomy" id="741705"/>
    <lineage>
        <taxon>Eukaryota</taxon>
        <taxon>Fungi</taxon>
        <taxon>Dikarya</taxon>
        <taxon>Basidiomycota</taxon>
        <taxon>Agaricomycotina</taxon>
        <taxon>Agaricomycetes</taxon>
        <taxon>Agaricomycetidae</taxon>
        <taxon>Boletales</taxon>
        <taxon>Coniophorineae</taxon>
        <taxon>Coniophoraceae</taxon>
        <taxon>Coniophora</taxon>
    </lineage>
</organism>
<sequence>IDRMGEIGDPCGMPFATGCAVDVMPSRQMAVERSDRKDFTHRITLVGIFFACMISIRRPWLTLSKKPLMSK</sequence>
<dbReference type="RefSeq" id="XP_007766271.1">
    <property type="nucleotide sequence ID" value="XM_007768081.1"/>
</dbReference>
<evidence type="ECO:0000313" key="2">
    <source>
        <dbReference type="EMBL" id="EIW83487.1"/>
    </source>
</evidence>
<dbReference type="KEGG" id="cput:CONPUDRAFT_19761"/>
<feature type="non-terminal residue" evidence="2">
    <location>
        <position position="71"/>
    </location>
</feature>
<dbReference type="EMBL" id="JH711576">
    <property type="protein sequence ID" value="EIW83487.1"/>
    <property type="molecule type" value="Genomic_DNA"/>
</dbReference>
<feature type="transmembrane region" description="Helical" evidence="1">
    <location>
        <begin position="39"/>
        <end position="56"/>
    </location>
</feature>
<gene>
    <name evidence="2" type="ORF">CONPUDRAFT_19761</name>
</gene>
<keyword evidence="1" id="KW-0472">Membrane</keyword>
<reference evidence="3" key="1">
    <citation type="journal article" date="2012" name="Science">
        <title>The Paleozoic origin of enzymatic lignin decomposition reconstructed from 31 fungal genomes.</title>
        <authorList>
            <person name="Floudas D."/>
            <person name="Binder M."/>
            <person name="Riley R."/>
            <person name="Barry K."/>
            <person name="Blanchette R.A."/>
            <person name="Henrissat B."/>
            <person name="Martinez A.T."/>
            <person name="Otillar R."/>
            <person name="Spatafora J.W."/>
            <person name="Yadav J.S."/>
            <person name="Aerts A."/>
            <person name="Benoit I."/>
            <person name="Boyd A."/>
            <person name="Carlson A."/>
            <person name="Copeland A."/>
            <person name="Coutinho P.M."/>
            <person name="de Vries R.P."/>
            <person name="Ferreira P."/>
            <person name="Findley K."/>
            <person name="Foster B."/>
            <person name="Gaskell J."/>
            <person name="Glotzer D."/>
            <person name="Gorecki P."/>
            <person name="Heitman J."/>
            <person name="Hesse C."/>
            <person name="Hori C."/>
            <person name="Igarashi K."/>
            <person name="Jurgens J.A."/>
            <person name="Kallen N."/>
            <person name="Kersten P."/>
            <person name="Kohler A."/>
            <person name="Kuees U."/>
            <person name="Kumar T.K.A."/>
            <person name="Kuo A."/>
            <person name="LaButti K."/>
            <person name="Larrondo L.F."/>
            <person name="Lindquist E."/>
            <person name="Ling A."/>
            <person name="Lombard V."/>
            <person name="Lucas S."/>
            <person name="Lundell T."/>
            <person name="Martin R."/>
            <person name="McLaughlin D.J."/>
            <person name="Morgenstern I."/>
            <person name="Morin E."/>
            <person name="Murat C."/>
            <person name="Nagy L.G."/>
            <person name="Nolan M."/>
            <person name="Ohm R.A."/>
            <person name="Patyshakuliyeva A."/>
            <person name="Rokas A."/>
            <person name="Ruiz-Duenas F.J."/>
            <person name="Sabat G."/>
            <person name="Salamov A."/>
            <person name="Samejima M."/>
            <person name="Schmutz J."/>
            <person name="Slot J.C."/>
            <person name="St John F."/>
            <person name="Stenlid J."/>
            <person name="Sun H."/>
            <person name="Sun S."/>
            <person name="Syed K."/>
            <person name="Tsang A."/>
            <person name="Wiebenga A."/>
            <person name="Young D."/>
            <person name="Pisabarro A."/>
            <person name="Eastwood D.C."/>
            <person name="Martin F."/>
            <person name="Cullen D."/>
            <person name="Grigoriev I.V."/>
            <person name="Hibbett D.S."/>
        </authorList>
    </citation>
    <scope>NUCLEOTIDE SEQUENCE [LARGE SCALE GENOMIC DNA]</scope>
    <source>
        <strain evidence="3">RWD-64-598 SS2</strain>
    </source>
</reference>
<dbReference type="OMA" id="GDPCGIP"/>
<evidence type="ECO:0000313" key="3">
    <source>
        <dbReference type="Proteomes" id="UP000053558"/>
    </source>
</evidence>
<protein>
    <submittedName>
        <fullName evidence="2">Uncharacterized protein</fullName>
    </submittedName>
</protein>
<comment type="caution">
    <text evidence="2">The sequence shown here is derived from an EMBL/GenBank/DDBJ whole genome shotgun (WGS) entry which is preliminary data.</text>
</comment>
<name>A0A5M3MWX0_CONPW</name>
<proteinExistence type="predicted"/>
<feature type="non-terminal residue" evidence="2">
    <location>
        <position position="1"/>
    </location>
</feature>
<dbReference type="Proteomes" id="UP000053558">
    <property type="component" value="Unassembled WGS sequence"/>
</dbReference>
<dbReference type="AlphaFoldDB" id="A0A5M3MWX0"/>